<dbReference type="EMBL" id="JAGDFM010000138">
    <property type="protein sequence ID" value="KAG7384783.1"/>
    <property type="molecule type" value="Genomic_DNA"/>
</dbReference>
<proteinExistence type="predicted"/>
<gene>
    <name evidence="2" type="ORF">PHYPSEUDO_002236</name>
</gene>
<feature type="compositionally biased region" description="Polar residues" evidence="1">
    <location>
        <begin position="39"/>
        <end position="48"/>
    </location>
</feature>
<evidence type="ECO:0000256" key="1">
    <source>
        <dbReference type="SAM" id="MobiDB-lite"/>
    </source>
</evidence>
<organism evidence="2 3">
    <name type="scientific">Phytophthora pseudosyringae</name>
    <dbReference type="NCBI Taxonomy" id="221518"/>
    <lineage>
        <taxon>Eukaryota</taxon>
        <taxon>Sar</taxon>
        <taxon>Stramenopiles</taxon>
        <taxon>Oomycota</taxon>
        <taxon>Peronosporomycetes</taxon>
        <taxon>Peronosporales</taxon>
        <taxon>Peronosporaceae</taxon>
        <taxon>Phytophthora</taxon>
    </lineage>
</organism>
<feature type="compositionally biased region" description="Polar residues" evidence="1">
    <location>
        <begin position="1"/>
        <end position="31"/>
    </location>
</feature>
<dbReference type="AlphaFoldDB" id="A0A8T1VXX4"/>
<feature type="region of interest" description="Disordered" evidence="1">
    <location>
        <begin position="1"/>
        <end position="75"/>
    </location>
</feature>
<evidence type="ECO:0000313" key="2">
    <source>
        <dbReference type="EMBL" id="KAG7384783.1"/>
    </source>
</evidence>
<dbReference type="Proteomes" id="UP000694044">
    <property type="component" value="Unassembled WGS sequence"/>
</dbReference>
<reference evidence="2" key="1">
    <citation type="submission" date="2021-02" db="EMBL/GenBank/DDBJ databases">
        <authorList>
            <person name="Palmer J.M."/>
        </authorList>
    </citation>
    <scope>NUCLEOTIDE SEQUENCE</scope>
    <source>
        <strain evidence="2">SCRP734</strain>
    </source>
</reference>
<evidence type="ECO:0000313" key="3">
    <source>
        <dbReference type="Proteomes" id="UP000694044"/>
    </source>
</evidence>
<protein>
    <submittedName>
        <fullName evidence="2">Uncharacterized protein</fullName>
    </submittedName>
</protein>
<dbReference type="OrthoDB" id="128169at2759"/>
<accession>A0A8T1VXX4</accession>
<feature type="compositionally biased region" description="Low complexity" evidence="1">
    <location>
        <begin position="49"/>
        <end position="62"/>
    </location>
</feature>
<name>A0A8T1VXX4_9STRA</name>
<keyword evidence="3" id="KW-1185">Reference proteome</keyword>
<comment type="caution">
    <text evidence="2">The sequence shown here is derived from an EMBL/GenBank/DDBJ whole genome shotgun (WGS) entry which is preliminary data.</text>
</comment>
<sequence length="203" mass="23086">MAGQAMHSTTTTSSSQRKPSISKQHQPTNGKQPADKQAPISNGKQPRCSNSKSKTSAANQKANNKKRATGPRLVGKPNVNQWLICSLESLQPRIKFPVPKRHERPIASTLLVKKKMIAKRKMIVKQSSRQLETKHQQENALDAETGREYDRSLIEERIREKLDLMVEGRRDLLIVQKQQLKNEKERKRYAKLGYVIVKMLLAA</sequence>